<proteinExistence type="predicted"/>
<keyword evidence="2" id="KW-1185">Reference proteome</keyword>
<evidence type="ECO:0000313" key="1">
    <source>
        <dbReference type="EMBL" id="MFB5268770.1"/>
    </source>
</evidence>
<accession>A0ABV5AX29</accession>
<organism evidence="1 2">
    <name type="scientific">Paenibacillus enshidis</name>
    <dbReference type="NCBI Taxonomy" id="1458439"/>
    <lineage>
        <taxon>Bacteria</taxon>
        <taxon>Bacillati</taxon>
        <taxon>Bacillota</taxon>
        <taxon>Bacilli</taxon>
        <taxon>Bacillales</taxon>
        <taxon>Paenibacillaceae</taxon>
        <taxon>Paenibacillus</taxon>
    </lineage>
</organism>
<evidence type="ECO:0000313" key="2">
    <source>
        <dbReference type="Proteomes" id="UP001580346"/>
    </source>
</evidence>
<name>A0ABV5AX29_9BACL</name>
<dbReference type="EMBL" id="JBHHMI010000019">
    <property type="protein sequence ID" value="MFB5268770.1"/>
    <property type="molecule type" value="Genomic_DNA"/>
</dbReference>
<dbReference type="Gene3D" id="1.25.40.290">
    <property type="entry name" value="ARM repeat domains"/>
    <property type="match status" value="1"/>
</dbReference>
<comment type="caution">
    <text evidence="1">The sequence shown here is derived from an EMBL/GenBank/DDBJ whole genome shotgun (WGS) entry which is preliminary data.</text>
</comment>
<dbReference type="SUPFAM" id="SSF48371">
    <property type="entry name" value="ARM repeat"/>
    <property type="match status" value="1"/>
</dbReference>
<protein>
    <submittedName>
        <fullName evidence="1">DNA alkylation repair protein</fullName>
    </submittedName>
</protein>
<dbReference type="Proteomes" id="UP001580346">
    <property type="component" value="Unassembled WGS sequence"/>
</dbReference>
<gene>
    <name evidence="1" type="ORF">ACE41H_18565</name>
</gene>
<reference evidence="1 2" key="1">
    <citation type="submission" date="2024-09" db="EMBL/GenBank/DDBJ databases">
        <title>Paenibacillus zeirhizospherea sp. nov., isolated from surface of the maize (Zea mays) roots in a horticulture field, Hungary.</title>
        <authorList>
            <person name="Marton D."/>
            <person name="Farkas M."/>
            <person name="Bedics A."/>
            <person name="Toth E."/>
            <person name="Tancsics A."/>
            <person name="Boka K."/>
            <person name="Maroti G."/>
            <person name="Kriszt B."/>
            <person name="Cserhati M."/>
        </authorList>
    </citation>
    <scope>NUCLEOTIDE SEQUENCE [LARGE SCALE GENOMIC DNA]</scope>
    <source>
        <strain evidence="1 2">KCTC 33519</strain>
    </source>
</reference>
<dbReference type="InterPro" id="IPR016024">
    <property type="entry name" value="ARM-type_fold"/>
</dbReference>
<sequence length="360" mass="41203">MSTFKQLFTLEFLENTAAVFRTVYPSFDEGRFVEHVQDGEWEQEEFKQRIRHIARALTEVLPPSYPEALDILCAAAPDCKGVEYIFFPDFVELNGLEHEDLSLEALKLLTRYSTSEFAIRAFIGRNPEGVMNRMRIWATDGSEHVRRLASEGCRPRLPWGGQLKQFITDPTPVIELLELLKRDPSLYVRKSVANNLNDIAKDHPELVLNIARAWKGEHPDTDWIVRHGCRTLLKKGDPQVLELFGLQRADGVEIRDLHLARPSMTEGEELEFSFTVFNPAGQPQQLRIEYDVLYMKANGRLAPKRFKLSEKEYPPGTSLVSRRHAIKPITTRKHYPGMHGLDIIVNGVKQASAEFELIIP</sequence>
<dbReference type="RefSeq" id="WP_375357045.1">
    <property type="nucleotide sequence ID" value="NZ_JBHHMI010000019.1"/>
</dbReference>